<keyword evidence="4" id="KW-0560">Oxidoreductase</keyword>
<dbReference type="SUPFAM" id="SSF51905">
    <property type="entry name" value="FAD/NAD(P)-binding domain"/>
    <property type="match status" value="2"/>
</dbReference>
<organism evidence="7 8">
    <name type="scientific">Mycolicibacterium crocinum</name>
    <dbReference type="NCBI Taxonomy" id="388459"/>
    <lineage>
        <taxon>Bacteria</taxon>
        <taxon>Bacillati</taxon>
        <taxon>Actinomycetota</taxon>
        <taxon>Actinomycetes</taxon>
        <taxon>Mycobacteriales</taxon>
        <taxon>Mycobacteriaceae</taxon>
        <taxon>Mycolicibacterium</taxon>
    </lineage>
</organism>
<dbReference type="Pfam" id="PF14759">
    <property type="entry name" value="Reductase_C"/>
    <property type="match status" value="1"/>
</dbReference>
<reference evidence="7" key="1">
    <citation type="submission" date="2022-08" db="EMBL/GenBank/DDBJ databases">
        <title>Whole genome sequencing of non-tuberculosis mycobacteria type-strains.</title>
        <authorList>
            <person name="Igarashi Y."/>
            <person name="Osugi A."/>
            <person name="Mitarai S."/>
        </authorList>
    </citation>
    <scope>NUCLEOTIDE SEQUENCE</scope>
    <source>
        <strain evidence="7">JCM 16369</strain>
    </source>
</reference>
<keyword evidence="2" id="KW-0285">Flavoprotein</keyword>
<dbReference type="Gene3D" id="3.50.50.60">
    <property type="entry name" value="FAD/NAD(P)-binding domain"/>
    <property type="match status" value="2"/>
</dbReference>
<dbReference type="Proteomes" id="UP001055337">
    <property type="component" value="Chromosome"/>
</dbReference>
<dbReference type="PANTHER" id="PTHR43557">
    <property type="entry name" value="APOPTOSIS-INDUCING FACTOR 1"/>
    <property type="match status" value="1"/>
</dbReference>
<dbReference type="EMBL" id="CP092362">
    <property type="protein sequence ID" value="ULN41698.1"/>
    <property type="molecule type" value="Genomic_DNA"/>
</dbReference>
<evidence type="ECO:0000256" key="4">
    <source>
        <dbReference type="ARBA" id="ARBA00023002"/>
    </source>
</evidence>
<evidence type="ECO:0000313" key="8">
    <source>
        <dbReference type="Proteomes" id="UP001055337"/>
    </source>
</evidence>
<feature type="domain" description="FAD/NAD(P)-binding" evidence="5">
    <location>
        <begin position="4"/>
        <end position="300"/>
    </location>
</feature>
<comment type="cofactor">
    <cofactor evidence="1">
        <name>FAD</name>
        <dbReference type="ChEBI" id="CHEBI:57692"/>
    </cofactor>
</comment>
<dbReference type="InterPro" id="IPR016156">
    <property type="entry name" value="FAD/NAD-linked_Rdtase_dimer_sf"/>
</dbReference>
<dbReference type="SUPFAM" id="SSF55424">
    <property type="entry name" value="FAD/NAD-linked reductases, dimerisation (C-terminal) domain"/>
    <property type="match status" value="1"/>
</dbReference>
<dbReference type="InterPro" id="IPR023753">
    <property type="entry name" value="FAD/NAD-binding_dom"/>
</dbReference>
<accession>A0ABY3TKE6</accession>
<evidence type="ECO:0000256" key="1">
    <source>
        <dbReference type="ARBA" id="ARBA00001974"/>
    </source>
</evidence>
<evidence type="ECO:0000313" key="7">
    <source>
        <dbReference type="EMBL" id="ULN41698.1"/>
    </source>
</evidence>
<evidence type="ECO:0000256" key="2">
    <source>
        <dbReference type="ARBA" id="ARBA00022630"/>
    </source>
</evidence>
<evidence type="ECO:0000259" key="5">
    <source>
        <dbReference type="Pfam" id="PF07992"/>
    </source>
</evidence>
<dbReference type="PANTHER" id="PTHR43557:SF2">
    <property type="entry name" value="RIESKE DOMAIN-CONTAINING PROTEIN-RELATED"/>
    <property type="match status" value="1"/>
</dbReference>
<protein>
    <submittedName>
        <fullName evidence="7">FAD-dependent oxidoreductase</fullName>
    </submittedName>
</protein>
<proteinExistence type="predicted"/>
<dbReference type="PRINTS" id="PR00368">
    <property type="entry name" value="FADPNR"/>
</dbReference>
<dbReference type="PRINTS" id="PR00411">
    <property type="entry name" value="PNDRDTASEI"/>
</dbReference>
<evidence type="ECO:0000259" key="6">
    <source>
        <dbReference type="Pfam" id="PF14759"/>
    </source>
</evidence>
<name>A0ABY3TKE6_9MYCO</name>
<dbReference type="Gene3D" id="3.30.390.30">
    <property type="match status" value="1"/>
</dbReference>
<dbReference type="InterPro" id="IPR028202">
    <property type="entry name" value="Reductase_C"/>
</dbReference>
<dbReference type="RefSeq" id="WP_240178227.1">
    <property type="nucleotide sequence ID" value="NZ_CP092362.2"/>
</dbReference>
<keyword evidence="8" id="KW-1185">Reference proteome</keyword>
<dbReference type="Pfam" id="PF07992">
    <property type="entry name" value="Pyr_redox_2"/>
    <property type="match status" value="1"/>
</dbReference>
<evidence type="ECO:0000256" key="3">
    <source>
        <dbReference type="ARBA" id="ARBA00022827"/>
    </source>
</evidence>
<keyword evidence="3" id="KW-0274">FAD</keyword>
<dbReference type="InterPro" id="IPR036188">
    <property type="entry name" value="FAD/NAD-bd_sf"/>
</dbReference>
<sequence length="413" mass="44154">MTSRVVIVGSSVGGVRTAQSLRSEGFDGDIVLVGEETVLPYDKPPLSKALLAGASDAAAVTLLTEEDADRDHIKLRLGHRAIRVDLAAGQVELADHEPVHFDKLVVATGASARPSPWGQGPGIHVLRTLEDCLRLRADLLAGGHLVVIGGGFIGAEVTSTARSLGLEVTVVDPLPVPMSRVLNTEIGGRFVDLHRRHGVRTRFGAGVEAVDGESGDLRVRLTDGTVLEAATVVVGIGAVPNDGWLTSSGLVIDDGLVCDEYCRSVTAENVYAVGDVSRWFHRGRGGAVRTEHWTNAVDQAACVAHNITHPRDLRSYEPVEYVWSDQHDWKIQVAGRTTGLGDHVIVGDPLNDNRFAALYTEGDQQLSGAAIVNWPRALIECRRALRAGSNLESLQTKLEALTNSTNIVGTPPR</sequence>
<feature type="domain" description="Reductase C-terminal" evidence="6">
    <location>
        <begin position="321"/>
        <end position="392"/>
    </location>
</feature>
<dbReference type="InterPro" id="IPR050446">
    <property type="entry name" value="FAD-oxidoreductase/Apoptosis"/>
</dbReference>
<gene>
    <name evidence="7" type="ORF">MI149_00625</name>
</gene>